<dbReference type="Gene3D" id="3.40.140.10">
    <property type="entry name" value="Cytidine Deaminase, domain 2"/>
    <property type="match status" value="1"/>
</dbReference>
<dbReference type="PROSITE" id="PS00903">
    <property type="entry name" value="CYT_DCMP_DEAMINASES_1"/>
    <property type="match status" value="1"/>
</dbReference>
<keyword evidence="7" id="KW-0378">Hydrolase</keyword>
<dbReference type="InterPro" id="IPR016193">
    <property type="entry name" value="Cytidine_deaminase-like"/>
</dbReference>
<dbReference type="EC" id="3.5.4.5" evidence="4"/>
<keyword evidence="15" id="KW-1185">Reference proteome</keyword>
<name>A0ABN0CP35_9BACE</name>
<dbReference type="InterPro" id="IPR006262">
    <property type="entry name" value="Cyt_deam_tetra"/>
</dbReference>
<evidence type="ECO:0000256" key="7">
    <source>
        <dbReference type="ARBA" id="ARBA00022801"/>
    </source>
</evidence>
<evidence type="ECO:0000256" key="8">
    <source>
        <dbReference type="ARBA" id="ARBA00022833"/>
    </source>
</evidence>
<comment type="catalytic activity">
    <reaction evidence="10">
        <text>2'-deoxycytidine + H2O + H(+) = 2'-deoxyuridine + NH4(+)</text>
        <dbReference type="Rhea" id="RHEA:13433"/>
        <dbReference type="ChEBI" id="CHEBI:15377"/>
        <dbReference type="ChEBI" id="CHEBI:15378"/>
        <dbReference type="ChEBI" id="CHEBI:15698"/>
        <dbReference type="ChEBI" id="CHEBI:16450"/>
        <dbReference type="ChEBI" id="CHEBI:28938"/>
        <dbReference type="EC" id="3.5.4.5"/>
    </reaction>
</comment>
<comment type="catalytic activity">
    <reaction evidence="11">
        <text>cytidine + H2O + H(+) = uridine + NH4(+)</text>
        <dbReference type="Rhea" id="RHEA:16069"/>
        <dbReference type="ChEBI" id="CHEBI:15377"/>
        <dbReference type="ChEBI" id="CHEBI:15378"/>
        <dbReference type="ChEBI" id="CHEBI:16704"/>
        <dbReference type="ChEBI" id="CHEBI:17562"/>
        <dbReference type="ChEBI" id="CHEBI:28938"/>
        <dbReference type="EC" id="3.5.4.5"/>
    </reaction>
</comment>
<evidence type="ECO:0000256" key="3">
    <source>
        <dbReference type="ARBA" id="ARBA00006576"/>
    </source>
</evidence>
<dbReference type="Pfam" id="PF00383">
    <property type="entry name" value="dCMP_cyt_deam_1"/>
    <property type="match status" value="1"/>
</dbReference>
<evidence type="ECO:0000256" key="4">
    <source>
        <dbReference type="ARBA" id="ARBA00012783"/>
    </source>
</evidence>
<keyword evidence="8" id="KW-0862">Zinc</keyword>
<dbReference type="InterPro" id="IPR050202">
    <property type="entry name" value="Cyt/Deoxycyt_deaminase"/>
</dbReference>
<comment type="cofactor">
    <cofactor evidence="1">
        <name>Zn(2+)</name>
        <dbReference type="ChEBI" id="CHEBI:29105"/>
    </cofactor>
</comment>
<evidence type="ECO:0000313" key="14">
    <source>
        <dbReference type="EMBL" id="EGF52366.1"/>
    </source>
</evidence>
<dbReference type="InterPro" id="IPR016192">
    <property type="entry name" value="APOBEC/CMP_deaminase_Zn-bd"/>
</dbReference>
<dbReference type="NCBIfam" id="TIGR01354">
    <property type="entry name" value="cyt_deam_tetra"/>
    <property type="match status" value="1"/>
</dbReference>
<reference evidence="14 15" key="1">
    <citation type="submission" date="2011-02" db="EMBL/GenBank/DDBJ databases">
        <authorList>
            <person name="Weinstock G."/>
            <person name="Sodergren E."/>
            <person name="Clifton S."/>
            <person name="Fulton L."/>
            <person name="Fulton B."/>
            <person name="Courtney L."/>
            <person name="Fronick C."/>
            <person name="Harrison M."/>
            <person name="Strong C."/>
            <person name="Farmer C."/>
            <person name="Delahaunty K."/>
            <person name="Markovic C."/>
            <person name="Hall O."/>
            <person name="Minx P."/>
            <person name="Tomlinson C."/>
            <person name="Mitreva M."/>
            <person name="Hou S."/>
            <person name="Chen J."/>
            <person name="Wollam A."/>
            <person name="Pepin K.H."/>
            <person name="Johnson M."/>
            <person name="Bhonagiri V."/>
            <person name="Zhang X."/>
            <person name="Suruliraj S."/>
            <person name="Warren W."/>
            <person name="Chinwalla A."/>
            <person name="Mardis E.R."/>
            <person name="Wilson R.K."/>
        </authorList>
    </citation>
    <scope>NUCLEOTIDE SEQUENCE [LARGE SCALE GENOMIC DNA]</scope>
    <source>
        <strain evidence="14 15">YIT 12056</strain>
    </source>
</reference>
<organism evidence="14 15">
    <name type="scientific">Bacteroides clarus YIT 12056</name>
    <dbReference type="NCBI Taxonomy" id="762984"/>
    <lineage>
        <taxon>Bacteria</taxon>
        <taxon>Pseudomonadati</taxon>
        <taxon>Bacteroidota</taxon>
        <taxon>Bacteroidia</taxon>
        <taxon>Bacteroidales</taxon>
        <taxon>Bacteroidaceae</taxon>
        <taxon>Bacteroides</taxon>
    </lineage>
</organism>
<gene>
    <name evidence="14" type="ORF">HMPREF9445_01597</name>
</gene>
<comment type="function">
    <text evidence="2">This enzyme scavenges exogenous and endogenous cytidine and 2'-deoxycytidine for UMP synthesis.</text>
</comment>
<dbReference type="PROSITE" id="PS51747">
    <property type="entry name" value="CYT_DCMP_DEAMINASES_2"/>
    <property type="match status" value="1"/>
</dbReference>
<dbReference type="PANTHER" id="PTHR11644:SF2">
    <property type="entry name" value="CYTIDINE DEAMINASE"/>
    <property type="match status" value="1"/>
</dbReference>
<evidence type="ECO:0000259" key="13">
    <source>
        <dbReference type="PROSITE" id="PS51747"/>
    </source>
</evidence>
<keyword evidence="12" id="KW-1133">Transmembrane helix</keyword>
<keyword evidence="6" id="KW-0479">Metal-binding</keyword>
<evidence type="ECO:0000256" key="1">
    <source>
        <dbReference type="ARBA" id="ARBA00001947"/>
    </source>
</evidence>
<dbReference type="EMBL" id="AFBM01000016">
    <property type="protein sequence ID" value="EGF52366.1"/>
    <property type="molecule type" value="Genomic_DNA"/>
</dbReference>
<proteinExistence type="inferred from homology"/>
<feature type="domain" description="CMP/dCMP-type deaminase" evidence="13">
    <location>
        <begin position="100"/>
        <end position="237"/>
    </location>
</feature>
<dbReference type="PANTHER" id="PTHR11644">
    <property type="entry name" value="CYTIDINE DEAMINASE"/>
    <property type="match status" value="1"/>
</dbReference>
<evidence type="ECO:0000256" key="6">
    <source>
        <dbReference type="ARBA" id="ARBA00022723"/>
    </source>
</evidence>
<evidence type="ECO:0000256" key="10">
    <source>
        <dbReference type="ARBA" id="ARBA00049252"/>
    </source>
</evidence>
<dbReference type="SUPFAM" id="SSF53927">
    <property type="entry name" value="Cytidine deaminase-like"/>
    <property type="match status" value="1"/>
</dbReference>
<keyword evidence="12" id="KW-0812">Transmembrane</keyword>
<comment type="caution">
    <text evidence="14">The sequence shown here is derived from an EMBL/GenBank/DDBJ whole genome shotgun (WGS) entry which is preliminary data.</text>
</comment>
<keyword evidence="12" id="KW-0472">Membrane</keyword>
<feature type="transmembrane region" description="Helical" evidence="12">
    <location>
        <begin position="12"/>
        <end position="29"/>
    </location>
</feature>
<dbReference type="Proteomes" id="UP000010321">
    <property type="component" value="Unassembled WGS sequence"/>
</dbReference>
<dbReference type="CDD" id="cd01283">
    <property type="entry name" value="cytidine_deaminase"/>
    <property type="match status" value="1"/>
</dbReference>
<comment type="similarity">
    <text evidence="3">Belongs to the cytidine and deoxycytidylate deaminase family.</text>
</comment>
<evidence type="ECO:0000256" key="9">
    <source>
        <dbReference type="ARBA" id="ARBA00032005"/>
    </source>
</evidence>
<evidence type="ECO:0000256" key="2">
    <source>
        <dbReference type="ARBA" id="ARBA00003949"/>
    </source>
</evidence>
<dbReference type="NCBIfam" id="NF004064">
    <property type="entry name" value="PRK05578.1"/>
    <property type="match status" value="1"/>
</dbReference>
<evidence type="ECO:0000256" key="5">
    <source>
        <dbReference type="ARBA" id="ARBA00018266"/>
    </source>
</evidence>
<evidence type="ECO:0000256" key="11">
    <source>
        <dbReference type="ARBA" id="ARBA00049558"/>
    </source>
</evidence>
<accession>A0ABN0CP35</accession>
<sequence length="240" mass="27211">MFLHLLYGKRSIFLYVFIVAGVSALRLRGYGNKKKRYDSGQSENRFHASNVEFDTKVCKRIEKTNLFPIFVTLITINHYSMKDLNIQIAIKIYDYEELSAADRELMDAARQATFRSYAPYSHFSVGAAARLANNTIVTGTNQENAAYPSGLCAERTTLFYANSQYPDQAVETLAIAARNERGEFLEEPIPPCGACRQVMLETEKRFKRPMRILLFGEKGIYELKNVSALLPLSFDASSML</sequence>
<evidence type="ECO:0000313" key="15">
    <source>
        <dbReference type="Proteomes" id="UP000010321"/>
    </source>
</evidence>
<evidence type="ECO:0000256" key="12">
    <source>
        <dbReference type="SAM" id="Phobius"/>
    </source>
</evidence>
<protein>
    <recommendedName>
        <fullName evidence="5">Cytidine deaminase</fullName>
        <ecNumber evidence="4">3.5.4.5</ecNumber>
    </recommendedName>
    <alternativeName>
        <fullName evidence="9">Cytidine aminohydrolase</fullName>
    </alternativeName>
</protein>
<dbReference type="InterPro" id="IPR002125">
    <property type="entry name" value="CMP_dCMP_dom"/>
</dbReference>